<dbReference type="AlphaFoldDB" id="V8N9I1"/>
<proteinExistence type="predicted"/>
<accession>V8N9I1</accession>
<keyword evidence="3" id="KW-1185">Reference proteome</keyword>
<evidence type="ECO:0000256" key="1">
    <source>
        <dbReference type="SAM" id="Phobius"/>
    </source>
</evidence>
<evidence type="ECO:0000313" key="3">
    <source>
        <dbReference type="Proteomes" id="UP000018936"/>
    </source>
</evidence>
<protein>
    <submittedName>
        <fullName evidence="2">Uncharacterized protein</fullName>
    </submittedName>
</protein>
<keyword evidence="1" id="KW-0472">Membrane</keyword>
<comment type="caution">
    <text evidence="2">The sequence shown here is derived from an EMBL/GenBank/DDBJ whole genome shotgun (WGS) entry which is preliminary data.</text>
</comment>
<evidence type="ECO:0000313" key="2">
    <source>
        <dbReference type="EMBL" id="ETE58755.1"/>
    </source>
</evidence>
<name>V8N9I1_OPHHA</name>
<dbReference type="Proteomes" id="UP000018936">
    <property type="component" value="Unassembled WGS sequence"/>
</dbReference>
<keyword evidence="1" id="KW-1133">Transmembrane helix</keyword>
<keyword evidence="1" id="KW-0812">Transmembrane</keyword>
<feature type="transmembrane region" description="Helical" evidence="1">
    <location>
        <begin position="85"/>
        <end position="106"/>
    </location>
</feature>
<reference evidence="2 3" key="1">
    <citation type="journal article" date="2013" name="Proc. Natl. Acad. Sci. U.S.A.">
        <title>The king cobra genome reveals dynamic gene evolution and adaptation in the snake venom system.</title>
        <authorList>
            <person name="Vonk F.J."/>
            <person name="Casewell N.R."/>
            <person name="Henkel C.V."/>
            <person name="Heimberg A.M."/>
            <person name="Jansen H.J."/>
            <person name="McCleary R.J."/>
            <person name="Kerkkamp H.M."/>
            <person name="Vos R.A."/>
            <person name="Guerreiro I."/>
            <person name="Calvete J.J."/>
            <person name="Wuster W."/>
            <person name="Woods A.E."/>
            <person name="Logan J.M."/>
            <person name="Harrison R.A."/>
            <person name="Castoe T.A."/>
            <person name="de Koning A.P."/>
            <person name="Pollock D.D."/>
            <person name="Yandell M."/>
            <person name="Calderon D."/>
            <person name="Renjifo C."/>
            <person name="Currier R.B."/>
            <person name="Salgado D."/>
            <person name="Pla D."/>
            <person name="Sanz L."/>
            <person name="Hyder A.S."/>
            <person name="Ribeiro J.M."/>
            <person name="Arntzen J.W."/>
            <person name="van den Thillart G.E."/>
            <person name="Boetzer M."/>
            <person name="Pirovano W."/>
            <person name="Dirks R.P."/>
            <person name="Spaink H.P."/>
            <person name="Duboule D."/>
            <person name="McGlinn E."/>
            <person name="Kini R.M."/>
            <person name="Richardson M.K."/>
        </authorList>
    </citation>
    <scope>NUCLEOTIDE SEQUENCE</scope>
    <source>
        <tissue evidence="2">Blood</tissue>
    </source>
</reference>
<sequence>MIPSLLDPDPDPGMQPNVFRGPQKVSRCFPGCPWEFTAQTPSSLSESVFNAFIWEQGKGGGEMGGGIVERHNSGVVADSPPLLKALGFVFFLFFTSGGQTVFWGVVP</sequence>
<gene>
    <name evidence="2" type="ORF">L345_15522</name>
</gene>
<dbReference type="EMBL" id="AZIM01006329">
    <property type="protein sequence ID" value="ETE58755.1"/>
    <property type="molecule type" value="Genomic_DNA"/>
</dbReference>
<organism evidence="2 3">
    <name type="scientific">Ophiophagus hannah</name>
    <name type="common">King cobra</name>
    <name type="synonym">Naja hannah</name>
    <dbReference type="NCBI Taxonomy" id="8665"/>
    <lineage>
        <taxon>Eukaryota</taxon>
        <taxon>Metazoa</taxon>
        <taxon>Chordata</taxon>
        <taxon>Craniata</taxon>
        <taxon>Vertebrata</taxon>
        <taxon>Euteleostomi</taxon>
        <taxon>Lepidosauria</taxon>
        <taxon>Squamata</taxon>
        <taxon>Bifurcata</taxon>
        <taxon>Unidentata</taxon>
        <taxon>Episquamata</taxon>
        <taxon>Toxicofera</taxon>
        <taxon>Serpentes</taxon>
        <taxon>Colubroidea</taxon>
        <taxon>Elapidae</taxon>
        <taxon>Elapinae</taxon>
        <taxon>Ophiophagus</taxon>
    </lineage>
</organism>